<dbReference type="Proteomes" id="UP000305848">
    <property type="component" value="Unassembled WGS sequence"/>
</dbReference>
<protein>
    <submittedName>
        <fullName evidence="3">DUF1080 domain-containing protein</fullName>
    </submittedName>
</protein>
<gene>
    <name evidence="3" type="ORF">FC093_07445</name>
</gene>
<comment type="caution">
    <text evidence="3">The sequence shown here is derived from an EMBL/GenBank/DDBJ whole genome shotgun (WGS) entry which is preliminary data.</text>
</comment>
<dbReference type="RefSeq" id="WP_137261125.1">
    <property type="nucleotide sequence ID" value="NZ_SZQL01000004.1"/>
</dbReference>
<dbReference type="OrthoDB" id="659240at2"/>
<feature type="signal peptide" evidence="1">
    <location>
        <begin position="1"/>
        <end position="23"/>
    </location>
</feature>
<reference evidence="3 4" key="1">
    <citation type="submission" date="2019-05" db="EMBL/GenBank/DDBJ databases">
        <title>Panacibacter sp. strain 17mud1-8 Genome sequencing and assembly.</title>
        <authorList>
            <person name="Chhetri G."/>
        </authorList>
    </citation>
    <scope>NUCLEOTIDE SEQUENCE [LARGE SCALE GENOMIC DNA]</scope>
    <source>
        <strain evidence="3 4">17mud1-8</strain>
    </source>
</reference>
<evidence type="ECO:0000313" key="3">
    <source>
        <dbReference type="EMBL" id="TKK69903.1"/>
    </source>
</evidence>
<keyword evidence="1" id="KW-0732">Signal</keyword>
<dbReference type="AlphaFoldDB" id="A0A4V5UW49"/>
<dbReference type="EMBL" id="SZQL01000004">
    <property type="protein sequence ID" value="TKK69903.1"/>
    <property type="molecule type" value="Genomic_DNA"/>
</dbReference>
<dbReference type="Gene3D" id="2.60.120.560">
    <property type="entry name" value="Exo-inulinase, domain 1"/>
    <property type="match status" value="1"/>
</dbReference>
<dbReference type="Pfam" id="PF06439">
    <property type="entry name" value="3keto-disac_hyd"/>
    <property type="match status" value="1"/>
</dbReference>
<evidence type="ECO:0000313" key="4">
    <source>
        <dbReference type="Proteomes" id="UP000305848"/>
    </source>
</evidence>
<dbReference type="InterPro" id="IPR010496">
    <property type="entry name" value="AL/BT2_dom"/>
</dbReference>
<accession>A0A4V5UW49</accession>
<name>A0A4V5UW49_9BACT</name>
<proteinExistence type="predicted"/>
<sequence>MKKLLPMTAVIVLITSVQFKTLAAFNPIQKDTAENTLTQQEKAAGWQLLFDGKTMHGWRTYQNKPQNAWYVSNGVLGCKYDTSHTYQHADLMTDKQYKNFELALDWKIEPRANSGIVYMVNEKYEYPFFSGPEYQLLDDEWYLNNEHIHASQKSGANYDMDVPAVDALKPVGEWNHTVIKVDNGHVEHWLNGQKTADYVIGSDSWKAHKAASKWKDVAGYAADPVGHIDLQDHGGGVSFKNIKIREL</sequence>
<evidence type="ECO:0000259" key="2">
    <source>
        <dbReference type="Pfam" id="PF06439"/>
    </source>
</evidence>
<dbReference type="GO" id="GO:0016787">
    <property type="term" value="F:hydrolase activity"/>
    <property type="evidence" value="ECO:0007669"/>
    <property type="project" value="InterPro"/>
</dbReference>
<organism evidence="3 4">
    <name type="scientific">Ilyomonas limi</name>
    <dbReference type="NCBI Taxonomy" id="2575867"/>
    <lineage>
        <taxon>Bacteria</taxon>
        <taxon>Pseudomonadati</taxon>
        <taxon>Bacteroidota</taxon>
        <taxon>Chitinophagia</taxon>
        <taxon>Chitinophagales</taxon>
        <taxon>Chitinophagaceae</taxon>
        <taxon>Ilyomonas</taxon>
    </lineage>
</organism>
<evidence type="ECO:0000256" key="1">
    <source>
        <dbReference type="SAM" id="SignalP"/>
    </source>
</evidence>
<keyword evidence="4" id="KW-1185">Reference proteome</keyword>
<feature type="chain" id="PRO_5020367910" evidence="1">
    <location>
        <begin position="24"/>
        <end position="247"/>
    </location>
</feature>
<feature type="domain" description="3-keto-alpha-glucoside-1,2-lyase/3-keto-2-hydroxy-glucal hydratase" evidence="2">
    <location>
        <begin position="45"/>
        <end position="245"/>
    </location>
</feature>